<dbReference type="PRINTS" id="PR00723">
    <property type="entry name" value="SUBTILISIN"/>
</dbReference>
<dbReference type="SUPFAM" id="SSF52743">
    <property type="entry name" value="Subtilisin-like"/>
    <property type="match status" value="1"/>
</dbReference>
<evidence type="ECO:0000256" key="1">
    <source>
        <dbReference type="ARBA" id="ARBA00011073"/>
    </source>
</evidence>
<dbReference type="AlphaFoldDB" id="A0A8H7RPA8"/>
<dbReference type="Pfam" id="PF06280">
    <property type="entry name" value="fn3_5"/>
    <property type="match status" value="1"/>
</dbReference>
<feature type="domain" description="Peptidase S8/S53" evidence="12">
    <location>
        <begin position="160"/>
        <end position="596"/>
    </location>
</feature>
<dbReference type="PROSITE" id="PS00138">
    <property type="entry name" value="SUBTILASE_SER"/>
    <property type="match status" value="1"/>
</dbReference>
<evidence type="ECO:0000256" key="10">
    <source>
        <dbReference type="RuleBase" id="RU003355"/>
    </source>
</evidence>
<evidence type="ECO:0000313" key="16">
    <source>
        <dbReference type="Proteomes" id="UP000650833"/>
    </source>
</evidence>
<dbReference type="Gene3D" id="2.60.40.1710">
    <property type="entry name" value="Subtilisin-like superfamily"/>
    <property type="match status" value="1"/>
</dbReference>
<dbReference type="PROSITE" id="PS51892">
    <property type="entry name" value="SUBTILASE"/>
    <property type="match status" value="1"/>
</dbReference>
<comment type="similarity">
    <text evidence="1 9 10">Belongs to the peptidase S8 family.</text>
</comment>
<dbReference type="InterPro" id="IPR036852">
    <property type="entry name" value="Peptidase_S8/S53_dom_sf"/>
</dbReference>
<keyword evidence="16" id="KW-1185">Reference proteome</keyword>
<feature type="chain" id="PRO_5034416754" evidence="11">
    <location>
        <begin position="29"/>
        <end position="930"/>
    </location>
</feature>
<reference evidence="15" key="1">
    <citation type="submission" date="2020-12" db="EMBL/GenBank/DDBJ databases">
        <title>Metabolic potential, ecology and presence of endohyphal bacteria is reflected in genomic diversity of Mucoromycotina.</title>
        <authorList>
            <person name="Muszewska A."/>
            <person name="Okrasinska A."/>
            <person name="Steczkiewicz K."/>
            <person name="Drgas O."/>
            <person name="Orlowska M."/>
            <person name="Perlinska-Lenart U."/>
            <person name="Aleksandrzak-Piekarczyk T."/>
            <person name="Szatraj K."/>
            <person name="Zielenkiewicz U."/>
            <person name="Pilsyk S."/>
            <person name="Malc E."/>
            <person name="Mieczkowski P."/>
            <person name="Kruszewska J.S."/>
            <person name="Biernat P."/>
            <person name="Pawlowska J."/>
        </authorList>
    </citation>
    <scope>NUCLEOTIDE SEQUENCE</scope>
    <source>
        <strain evidence="15">CBS 226.32</strain>
    </source>
</reference>
<dbReference type="Gene3D" id="3.50.30.30">
    <property type="match status" value="1"/>
</dbReference>
<evidence type="ECO:0000259" key="13">
    <source>
        <dbReference type="Pfam" id="PF02225"/>
    </source>
</evidence>
<proteinExistence type="inferred from homology"/>
<keyword evidence="4 9" id="KW-0645">Protease</keyword>
<evidence type="ECO:0000256" key="8">
    <source>
        <dbReference type="PIRSR" id="PIRSR615500-1"/>
    </source>
</evidence>
<organism evidence="15 16">
    <name type="scientific">Mucor plumbeus</name>
    <dbReference type="NCBI Taxonomy" id="97098"/>
    <lineage>
        <taxon>Eukaryota</taxon>
        <taxon>Fungi</taxon>
        <taxon>Fungi incertae sedis</taxon>
        <taxon>Mucoromycota</taxon>
        <taxon>Mucoromycotina</taxon>
        <taxon>Mucoromycetes</taxon>
        <taxon>Mucorales</taxon>
        <taxon>Mucorineae</taxon>
        <taxon>Mucoraceae</taxon>
        <taxon>Mucor</taxon>
    </lineage>
</organism>
<dbReference type="OrthoDB" id="206201at2759"/>
<protein>
    <submittedName>
        <fullName evidence="15">Uncharacterized protein</fullName>
    </submittedName>
</protein>
<dbReference type="PANTHER" id="PTHR43806:SF66">
    <property type="entry name" value="SERIN ENDOPEPTIDASE"/>
    <property type="match status" value="1"/>
</dbReference>
<evidence type="ECO:0000256" key="9">
    <source>
        <dbReference type="PROSITE-ProRule" id="PRU01240"/>
    </source>
</evidence>
<dbReference type="InterPro" id="IPR046450">
    <property type="entry name" value="PA_dom_sf"/>
</dbReference>
<evidence type="ECO:0000256" key="2">
    <source>
        <dbReference type="ARBA" id="ARBA00022512"/>
    </source>
</evidence>
<dbReference type="InterPro" id="IPR000209">
    <property type="entry name" value="Peptidase_S8/S53_dom"/>
</dbReference>
<dbReference type="EMBL" id="JAEPRC010000027">
    <property type="protein sequence ID" value="KAG2214195.1"/>
    <property type="molecule type" value="Genomic_DNA"/>
</dbReference>
<evidence type="ECO:0000256" key="7">
    <source>
        <dbReference type="ARBA" id="ARBA00022825"/>
    </source>
</evidence>
<keyword evidence="3" id="KW-0964">Secreted</keyword>
<evidence type="ECO:0000313" key="15">
    <source>
        <dbReference type="EMBL" id="KAG2214195.1"/>
    </source>
</evidence>
<dbReference type="InterPro" id="IPR015500">
    <property type="entry name" value="Peptidase_S8_subtilisin-rel"/>
</dbReference>
<feature type="domain" description="C5a peptidase/Subtilisin-like protease SBT2-like Fn3-like" evidence="14">
    <location>
        <begin position="627"/>
        <end position="752"/>
    </location>
</feature>
<feature type="active site" description="Charge relay system" evidence="8 9">
    <location>
        <position position="169"/>
    </location>
</feature>
<dbReference type="PROSITE" id="PS00137">
    <property type="entry name" value="SUBTILASE_HIS"/>
    <property type="match status" value="1"/>
</dbReference>
<dbReference type="Pfam" id="PF00082">
    <property type="entry name" value="Peptidase_S8"/>
    <property type="match status" value="1"/>
</dbReference>
<dbReference type="Proteomes" id="UP000650833">
    <property type="component" value="Unassembled WGS sequence"/>
</dbReference>
<dbReference type="InterPro" id="IPR003137">
    <property type="entry name" value="PA_domain"/>
</dbReference>
<accession>A0A8H7RPA8</accession>
<dbReference type="GO" id="GO:0004252">
    <property type="term" value="F:serine-type endopeptidase activity"/>
    <property type="evidence" value="ECO:0007669"/>
    <property type="project" value="UniProtKB-UniRule"/>
</dbReference>
<evidence type="ECO:0000259" key="14">
    <source>
        <dbReference type="Pfam" id="PF06280"/>
    </source>
</evidence>
<evidence type="ECO:0000256" key="3">
    <source>
        <dbReference type="ARBA" id="ARBA00022525"/>
    </source>
</evidence>
<dbReference type="InterPro" id="IPR034187">
    <property type="entry name" value="Peptidases_S8_5"/>
</dbReference>
<keyword evidence="5 11" id="KW-0732">Signal</keyword>
<keyword evidence="6 9" id="KW-0378">Hydrolase</keyword>
<dbReference type="Pfam" id="PF02225">
    <property type="entry name" value="PA"/>
    <property type="match status" value="1"/>
</dbReference>
<feature type="active site" description="Charge relay system" evidence="8 9">
    <location>
        <position position="548"/>
    </location>
</feature>
<dbReference type="PANTHER" id="PTHR43806">
    <property type="entry name" value="PEPTIDASE S8"/>
    <property type="match status" value="1"/>
</dbReference>
<dbReference type="GO" id="GO:0005615">
    <property type="term" value="C:extracellular space"/>
    <property type="evidence" value="ECO:0007669"/>
    <property type="project" value="TreeGrafter"/>
</dbReference>
<dbReference type="InterPro" id="IPR023827">
    <property type="entry name" value="Peptidase_S8_Asp-AS"/>
</dbReference>
<gene>
    <name evidence="15" type="ORF">INT46_010430</name>
</gene>
<dbReference type="InterPro" id="IPR022398">
    <property type="entry name" value="Peptidase_S8_His-AS"/>
</dbReference>
<dbReference type="CDD" id="cd07489">
    <property type="entry name" value="Peptidases_S8_5"/>
    <property type="match status" value="1"/>
</dbReference>
<feature type="active site" description="Charge relay system" evidence="8 9">
    <location>
        <position position="227"/>
    </location>
</feature>
<dbReference type="PROSITE" id="PS00136">
    <property type="entry name" value="SUBTILASE_ASP"/>
    <property type="match status" value="1"/>
</dbReference>
<dbReference type="InterPro" id="IPR023828">
    <property type="entry name" value="Peptidase_S8_Ser-AS"/>
</dbReference>
<evidence type="ECO:0000256" key="4">
    <source>
        <dbReference type="ARBA" id="ARBA00022670"/>
    </source>
</evidence>
<dbReference type="GO" id="GO:0006508">
    <property type="term" value="P:proteolysis"/>
    <property type="evidence" value="ECO:0007669"/>
    <property type="project" value="UniProtKB-KW"/>
</dbReference>
<dbReference type="Gene3D" id="3.40.50.200">
    <property type="entry name" value="Peptidase S8/S53 domain"/>
    <property type="match status" value="1"/>
</dbReference>
<sequence>MALIDKSMSSVLLLLLVTIICSTTVVNAALEKDKKNNEYILEFNSIDETTAFTQKHTNDIHVRYTYDSDLLTGTAIEFKDEKIAQSLLNHPAIKRSWPIHHRTHLHAPVPDFKNTDSNDNDEAQVSENDTTVTTFAPQNENTIPLLTQDYTKFRNLKSNGSGVKVGIIDTGVDYTHPALGGCFGQGCKVAYGYDLVGNDFNGNTSSIKESNDPIDNCPVNSTSATGHGTFVSGIIGAEDLVYNWTGVAPGVTLGMWKVYGCNYAGSPNDVILKAMEMAYKAEMDVVSISLGISGGWEEDVLSVMADRLVSKGVHVITASGNSGTSGIFLTASPASGKNVIAVGSTMNSHVPGYILKLISSGKENETDITYRTFVNTALTLNATLPIVATGKTFNQKNDACENFGNSHEYNNTIVLIHQDGNCSTLTKIKNARSAGAKAVVLYTNTKNATTSFETLSSAVLPVAFINNDDGKTIFKATQQKNQTTKAHFTNTLVAMEAPEGESDSISGYSTLGPTNELQLKPELVAVGGNVFSTVPRYQGSYRFASGTSFSAPYVSANVALFLSNRNSTKSSPDLVKNVLMNFASTVKGPISASHYGDSPIRQGAGVVDVAQAMHGFEQFHVSPAKLSLNDTANSHLLEQQEITIYNHDATNDLTFNISHQPSLTVTGYSLSKNQSYTPNEPIGLYAGNQSSVATVNFDKTSLVIPAGESAKVRVHIEPPSKTFTLENHVLYGGYIMISTSSNETSIEASVPYFGMFGNMKDLPILDRSNKPSPSAPYQFPAIGLSNGSSTVKDGSIGRFNLTYNSDIKLARGGPYILARLLTGTALLQVKILNENGEYIGDVPMTETRKYMMRNTLSVTEYSTSYYSWYWSGEYTPKNSSLKPTEYEPKLLKSGEYRLVIRALKVFGDVNNDDDFDTWTSPKLKLDITTV</sequence>
<dbReference type="InterPro" id="IPR010435">
    <property type="entry name" value="C5a/SBT2-like_Fn3"/>
</dbReference>
<feature type="domain" description="PA" evidence="13">
    <location>
        <begin position="383"/>
        <end position="473"/>
    </location>
</feature>
<dbReference type="GO" id="GO:0016020">
    <property type="term" value="C:membrane"/>
    <property type="evidence" value="ECO:0007669"/>
    <property type="project" value="InterPro"/>
</dbReference>
<evidence type="ECO:0000259" key="12">
    <source>
        <dbReference type="Pfam" id="PF00082"/>
    </source>
</evidence>
<name>A0A8H7RPA8_9FUNG</name>
<evidence type="ECO:0000256" key="11">
    <source>
        <dbReference type="SAM" id="SignalP"/>
    </source>
</evidence>
<keyword evidence="2" id="KW-0134">Cell wall</keyword>
<dbReference type="InterPro" id="IPR050131">
    <property type="entry name" value="Peptidase_S8_subtilisin-like"/>
</dbReference>
<keyword evidence="7 9" id="KW-0720">Serine protease</keyword>
<feature type="signal peptide" evidence="11">
    <location>
        <begin position="1"/>
        <end position="28"/>
    </location>
</feature>
<evidence type="ECO:0000256" key="6">
    <source>
        <dbReference type="ARBA" id="ARBA00022801"/>
    </source>
</evidence>
<evidence type="ECO:0000256" key="5">
    <source>
        <dbReference type="ARBA" id="ARBA00022729"/>
    </source>
</evidence>
<comment type="caution">
    <text evidence="15">The sequence shown here is derived from an EMBL/GenBank/DDBJ whole genome shotgun (WGS) entry which is preliminary data.</text>
</comment>
<dbReference type="SUPFAM" id="SSF52025">
    <property type="entry name" value="PA domain"/>
    <property type="match status" value="1"/>
</dbReference>